<keyword evidence="9" id="KW-0175">Coiled coil</keyword>
<dbReference type="CDD" id="cd19769">
    <property type="entry name" value="Bbox2_TRIM16-like"/>
    <property type="match status" value="1"/>
</dbReference>
<feature type="compositionally biased region" description="Basic and acidic residues" evidence="10">
    <location>
        <begin position="31"/>
        <end position="44"/>
    </location>
</feature>
<protein>
    <submittedName>
        <fullName evidence="13">Uncharacterized protein</fullName>
    </submittedName>
</protein>
<dbReference type="GO" id="GO:0008270">
    <property type="term" value="F:zinc ion binding"/>
    <property type="evidence" value="ECO:0007669"/>
    <property type="project" value="UniProtKB-KW"/>
</dbReference>
<feature type="region of interest" description="Disordered" evidence="10">
    <location>
        <begin position="31"/>
        <end position="89"/>
    </location>
</feature>
<evidence type="ECO:0000256" key="1">
    <source>
        <dbReference type="ARBA" id="ARBA00004123"/>
    </source>
</evidence>
<feature type="coiled-coil region" evidence="9">
    <location>
        <begin position="436"/>
        <end position="531"/>
    </location>
</feature>
<feature type="region of interest" description="Disordered" evidence="10">
    <location>
        <begin position="147"/>
        <end position="195"/>
    </location>
</feature>
<comment type="subcellular location">
    <subcellularLocation>
        <location evidence="1">Nucleus</location>
    </subcellularLocation>
</comment>
<evidence type="ECO:0000256" key="7">
    <source>
        <dbReference type="ARBA" id="ARBA00023242"/>
    </source>
</evidence>
<dbReference type="GO" id="GO:0005634">
    <property type="term" value="C:nucleus"/>
    <property type="evidence" value="ECO:0007669"/>
    <property type="project" value="UniProtKB-SubCell"/>
</dbReference>
<dbReference type="Proteomes" id="UP001152622">
    <property type="component" value="Chromosome 2"/>
</dbReference>
<evidence type="ECO:0000256" key="3">
    <source>
        <dbReference type="ARBA" id="ARBA00022737"/>
    </source>
</evidence>
<dbReference type="OrthoDB" id="9903688at2759"/>
<keyword evidence="7" id="KW-0539">Nucleus</keyword>
<dbReference type="Pfam" id="PF13912">
    <property type="entry name" value="zf-C2H2_6"/>
    <property type="match status" value="1"/>
</dbReference>
<dbReference type="Gene3D" id="3.30.160.60">
    <property type="entry name" value="Classic Zinc Finger"/>
    <property type="match status" value="6"/>
</dbReference>
<dbReference type="InterPro" id="IPR058030">
    <property type="entry name" value="TRIM8/14/16/25/29/45/65_CC"/>
</dbReference>
<dbReference type="Pfam" id="PF25600">
    <property type="entry name" value="TRIM_CC"/>
    <property type="match status" value="1"/>
</dbReference>
<dbReference type="SMART" id="SM00336">
    <property type="entry name" value="BBOX"/>
    <property type="match status" value="1"/>
</dbReference>
<dbReference type="Pfam" id="PF00643">
    <property type="entry name" value="zf-B_box"/>
    <property type="match status" value="1"/>
</dbReference>
<dbReference type="PROSITE" id="PS50157">
    <property type="entry name" value="ZINC_FINGER_C2H2_2"/>
    <property type="match status" value="3"/>
</dbReference>
<dbReference type="AlphaFoldDB" id="A0A9Q1G7U4"/>
<dbReference type="PROSITE" id="PS50119">
    <property type="entry name" value="ZF_BBOX"/>
    <property type="match status" value="1"/>
</dbReference>
<sequence>MKTEPVMDSTDYSGVELRSSLIKSEDIEESIERKNGYGASREEELILSNIKEEEEEGGERPSKAMKREDGVKDEEVEGFQWKQEKERAEQRVGAEMIQTVDLDHGNGSPVISKKGKSGQSEVFACSQCPFAHMEEVKLHQHIEKVHPEEHSRILRSGGNGAENPLPPSSTQQHPTPPKTLPTPTQSHTGTPGAHTCSHCGKSFRAKSYLTTHERIHTGERPFQCSLCGKSFSSTSNLNGHKNTHKGKQPHCCCQCGKSFWPSSSSRKRQKTETEKHLSQCPECEKSFSFSRLKAESAHHCSKCGKSFETAEELLHHQRTYTGEHPFSCPQCGKSFHQSGRNNARKSLYHCSQCGTNFTKVLFAAELAKQQKHNLIEATGNLQEKICSHHDKLLEFYCRTDQQCVCYLCTTDEHRGHDTVSAAAERSKKRKQLWATQSEFQQRIQEREKELQDLRQAVQSLKRSAQAAVQDSESIFTELIRSIEKRCSEVKELIRDQEKAEVSRAERLLERLEQEIAELRRRDAELEQLSHTEDHIHFLQSCQSLCVPPGPGDVPNITVSPHISFESLRKSVSQLKEQLEDVWKGELVKISQAVKIVPILEPSTREDFLQFSCGLTLDPNTVIIELLLKLFYPPIPPFRRAP</sequence>
<dbReference type="FunFam" id="3.30.160.60:FF:000690">
    <property type="entry name" value="Zinc finger protein 354C"/>
    <property type="match status" value="1"/>
</dbReference>
<evidence type="ECO:0000259" key="12">
    <source>
        <dbReference type="PROSITE" id="PS50157"/>
    </source>
</evidence>
<feature type="domain" description="C2H2-type" evidence="12">
    <location>
        <begin position="222"/>
        <end position="249"/>
    </location>
</feature>
<dbReference type="FunFam" id="3.30.160.60:FF:000100">
    <property type="entry name" value="Zinc finger 45-like"/>
    <property type="match status" value="1"/>
</dbReference>
<evidence type="ECO:0000256" key="9">
    <source>
        <dbReference type="SAM" id="Coils"/>
    </source>
</evidence>
<keyword evidence="6" id="KW-0238">DNA-binding</keyword>
<dbReference type="FunFam" id="3.30.160.60:FF:001450">
    <property type="entry name" value="zinc finger protein 774"/>
    <property type="match status" value="1"/>
</dbReference>
<evidence type="ECO:0000256" key="10">
    <source>
        <dbReference type="SAM" id="MobiDB-lite"/>
    </source>
</evidence>
<evidence type="ECO:0000256" key="4">
    <source>
        <dbReference type="ARBA" id="ARBA00022771"/>
    </source>
</evidence>
<evidence type="ECO:0000259" key="11">
    <source>
        <dbReference type="PROSITE" id="PS50119"/>
    </source>
</evidence>
<feature type="domain" description="C2H2-type" evidence="12">
    <location>
        <begin position="298"/>
        <end position="325"/>
    </location>
</feature>
<dbReference type="PANTHER" id="PTHR25465">
    <property type="entry name" value="B-BOX DOMAIN CONTAINING"/>
    <property type="match status" value="1"/>
</dbReference>
<keyword evidence="4 8" id="KW-0863">Zinc-finger</keyword>
<dbReference type="PANTHER" id="PTHR25465:SF5">
    <property type="entry name" value="E3 UBIQUITIN_ISG15 LIGASE TRIM25-RELATED"/>
    <property type="match status" value="1"/>
</dbReference>
<name>A0A9Q1G7U4_SYNKA</name>
<evidence type="ECO:0000256" key="8">
    <source>
        <dbReference type="PROSITE-ProRule" id="PRU00024"/>
    </source>
</evidence>
<evidence type="ECO:0000313" key="13">
    <source>
        <dbReference type="EMBL" id="KAJ8377093.1"/>
    </source>
</evidence>
<dbReference type="InterPro" id="IPR036236">
    <property type="entry name" value="Znf_C2H2_sf"/>
</dbReference>
<dbReference type="EMBL" id="JAINUF010000002">
    <property type="protein sequence ID" value="KAJ8377093.1"/>
    <property type="molecule type" value="Genomic_DNA"/>
</dbReference>
<feature type="domain" description="C2H2-type" evidence="12">
    <location>
        <begin position="194"/>
        <end position="221"/>
    </location>
</feature>
<dbReference type="InterPro" id="IPR013087">
    <property type="entry name" value="Znf_C2H2_type"/>
</dbReference>
<proteinExistence type="predicted"/>
<feature type="compositionally biased region" description="Basic and acidic residues" evidence="10">
    <location>
        <begin position="58"/>
        <end position="70"/>
    </location>
</feature>
<dbReference type="Pfam" id="PF00096">
    <property type="entry name" value="zf-C2H2"/>
    <property type="match status" value="2"/>
</dbReference>
<dbReference type="SUPFAM" id="SSF57667">
    <property type="entry name" value="beta-beta-alpha zinc fingers"/>
    <property type="match status" value="3"/>
</dbReference>
<keyword evidence="3" id="KW-0677">Repeat</keyword>
<keyword evidence="5" id="KW-0862">Zinc</keyword>
<keyword evidence="2" id="KW-0479">Metal-binding</keyword>
<dbReference type="InterPro" id="IPR051051">
    <property type="entry name" value="E3_ubiq-ligase_TRIM/RNF"/>
</dbReference>
<evidence type="ECO:0000256" key="5">
    <source>
        <dbReference type="ARBA" id="ARBA00022833"/>
    </source>
</evidence>
<dbReference type="GO" id="GO:0003677">
    <property type="term" value="F:DNA binding"/>
    <property type="evidence" value="ECO:0007669"/>
    <property type="project" value="UniProtKB-KW"/>
</dbReference>
<evidence type="ECO:0000313" key="14">
    <source>
        <dbReference type="Proteomes" id="UP001152622"/>
    </source>
</evidence>
<dbReference type="SMART" id="SM00355">
    <property type="entry name" value="ZnF_C2H2"/>
    <property type="match status" value="5"/>
</dbReference>
<keyword evidence="14" id="KW-1185">Reference proteome</keyword>
<feature type="domain" description="B box-type" evidence="11">
    <location>
        <begin position="381"/>
        <end position="421"/>
    </location>
</feature>
<dbReference type="PROSITE" id="PS00028">
    <property type="entry name" value="ZINC_FINGER_C2H2_1"/>
    <property type="match status" value="2"/>
</dbReference>
<dbReference type="InterPro" id="IPR000315">
    <property type="entry name" value="Znf_B-box"/>
</dbReference>
<comment type="caution">
    <text evidence="13">The sequence shown here is derived from an EMBL/GenBank/DDBJ whole genome shotgun (WGS) entry which is preliminary data.</text>
</comment>
<organism evidence="13 14">
    <name type="scientific">Synaphobranchus kaupii</name>
    <name type="common">Kaup's arrowtooth eel</name>
    <dbReference type="NCBI Taxonomy" id="118154"/>
    <lineage>
        <taxon>Eukaryota</taxon>
        <taxon>Metazoa</taxon>
        <taxon>Chordata</taxon>
        <taxon>Craniata</taxon>
        <taxon>Vertebrata</taxon>
        <taxon>Euteleostomi</taxon>
        <taxon>Actinopterygii</taxon>
        <taxon>Neopterygii</taxon>
        <taxon>Teleostei</taxon>
        <taxon>Anguilliformes</taxon>
        <taxon>Synaphobranchidae</taxon>
        <taxon>Synaphobranchus</taxon>
    </lineage>
</organism>
<dbReference type="SUPFAM" id="SSF57845">
    <property type="entry name" value="B-box zinc-binding domain"/>
    <property type="match status" value="1"/>
</dbReference>
<evidence type="ECO:0000256" key="6">
    <source>
        <dbReference type="ARBA" id="ARBA00023125"/>
    </source>
</evidence>
<evidence type="ECO:0000256" key="2">
    <source>
        <dbReference type="ARBA" id="ARBA00022723"/>
    </source>
</evidence>
<reference evidence="13" key="1">
    <citation type="journal article" date="2023" name="Science">
        <title>Genome structures resolve the early diversification of teleost fishes.</title>
        <authorList>
            <person name="Parey E."/>
            <person name="Louis A."/>
            <person name="Montfort J."/>
            <person name="Bouchez O."/>
            <person name="Roques C."/>
            <person name="Iampietro C."/>
            <person name="Lluch J."/>
            <person name="Castinel A."/>
            <person name="Donnadieu C."/>
            <person name="Desvignes T."/>
            <person name="Floi Bucao C."/>
            <person name="Jouanno E."/>
            <person name="Wen M."/>
            <person name="Mejri S."/>
            <person name="Dirks R."/>
            <person name="Jansen H."/>
            <person name="Henkel C."/>
            <person name="Chen W.J."/>
            <person name="Zahm M."/>
            <person name="Cabau C."/>
            <person name="Klopp C."/>
            <person name="Thompson A.W."/>
            <person name="Robinson-Rechavi M."/>
            <person name="Braasch I."/>
            <person name="Lecointre G."/>
            <person name="Bobe J."/>
            <person name="Postlethwait J.H."/>
            <person name="Berthelot C."/>
            <person name="Roest Crollius H."/>
            <person name="Guiguen Y."/>
        </authorList>
    </citation>
    <scope>NUCLEOTIDE SEQUENCE</scope>
    <source>
        <strain evidence="13">WJC10195</strain>
    </source>
</reference>
<accession>A0A9Q1G7U4</accession>
<gene>
    <name evidence="13" type="ORF">SKAU_G00076730</name>
</gene>